<evidence type="ECO:0000256" key="3">
    <source>
        <dbReference type="ARBA" id="ARBA00022448"/>
    </source>
</evidence>
<dbReference type="Proteomes" id="UP000000245">
    <property type="component" value="Chromosome"/>
</dbReference>
<dbReference type="SUPFAM" id="SSF53850">
    <property type="entry name" value="Periplasmic binding protein-like II"/>
    <property type="match status" value="1"/>
</dbReference>
<evidence type="ECO:0000313" key="7">
    <source>
        <dbReference type="Proteomes" id="UP000000245"/>
    </source>
</evidence>
<gene>
    <name evidence="6" type="ordered locus">Acry_1658</name>
</gene>
<dbReference type="CDD" id="cd13585">
    <property type="entry name" value="PBP2_TMBP_like"/>
    <property type="match status" value="1"/>
</dbReference>
<proteinExistence type="inferred from homology"/>
<evidence type="ECO:0000313" key="6">
    <source>
        <dbReference type="EMBL" id="ABQ30863.1"/>
    </source>
</evidence>
<dbReference type="Pfam" id="PF01547">
    <property type="entry name" value="SBP_bac_1"/>
    <property type="match status" value="1"/>
</dbReference>
<dbReference type="HOGENOM" id="CLU_031285_9_2_5"/>
<evidence type="ECO:0000256" key="5">
    <source>
        <dbReference type="SAM" id="SignalP"/>
    </source>
</evidence>
<dbReference type="InterPro" id="IPR050490">
    <property type="entry name" value="Bact_solute-bd_prot1"/>
</dbReference>
<dbReference type="InterPro" id="IPR006059">
    <property type="entry name" value="SBP"/>
</dbReference>
<dbReference type="GO" id="GO:0042597">
    <property type="term" value="C:periplasmic space"/>
    <property type="evidence" value="ECO:0007669"/>
    <property type="project" value="UniProtKB-SubCell"/>
</dbReference>
<keyword evidence="7" id="KW-1185">Reference proteome</keyword>
<dbReference type="KEGG" id="acr:Acry_1658"/>
<dbReference type="EMBL" id="CP000697">
    <property type="protein sequence ID" value="ABQ30863.1"/>
    <property type="molecule type" value="Genomic_DNA"/>
</dbReference>
<evidence type="ECO:0000256" key="1">
    <source>
        <dbReference type="ARBA" id="ARBA00004418"/>
    </source>
</evidence>
<dbReference type="Gene3D" id="3.40.190.10">
    <property type="entry name" value="Periplasmic binding protein-like II"/>
    <property type="match status" value="2"/>
</dbReference>
<keyword evidence="4 5" id="KW-0732">Signal</keyword>
<dbReference type="PANTHER" id="PTHR43649:SF34">
    <property type="entry name" value="ABC TRANSPORTER PERIPLASMIC-BINDING PROTEIN YCJN-RELATED"/>
    <property type="match status" value="1"/>
</dbReference>
<protein>
    <submittedName>
        <fullName evidence="6">Carbohydrate ABC transporter substrate-binding protein, CUT1 family</fullName>
    </submittedName>
</protein>
<comment type="subcellular location">
    <subcellularLocation>
        <location evidence="1">Periplasm</location>
    </subcellularLocation>
</comment>
<dbReference type="PANTHER" id="PTHR43649">
    <property type="entry name" value="ARABINOSE-BINDING PROTEIN-RELATED"/>
    <property type="match status" value="1"/>
</dbReference>
<dbReference type="eggNOG" id="COG1653">
    <property type="taxonomic scope" value="Bacteria"/>
</dbReference>
<name>A5FZ31_ACICJ</name>
<feature type="signal peptide" evidence="5">
    <location>
        <begin position="1"/>
        <end position="28"/>
    </location>
</feature>
<keyword evidence="3" id="KW-0813">Transport</keyword>
<feature type="chain" id="PRO_5002683127" evidence="5">
    <location>
        <begin position="29"/>
        <end position="449"/>
    </location>
</feature>
<comment type="similarity">
    <text evidence="2">Belongs to the bacterial solute-binding protein 1 family.</text>
</comment>
<dbReference type="STRING" id="349163.Acry_1658"/>
<evidence type="ECO:0000256" key="2">
    <source>
        <dbReference type="ARBA" id="ARBA00008520"/>
    </source>
</evidence>
<dbReference type="AlphaFoldDB" id="A5FZ31"/>
<reference evidence="6 7" key="1">
    <citation type="submission" date="2007-05" db="EMBL/GenBank/DDBJ databases">
        <title>Complete sequence of chromosome of Acidiphilium cryptum JF-5.</title>
        <authorList>
            <consortium name="US DOE Joint Genome Institute"/>
            <person name="Copeland A."/>
            <person name="Lucas S."/>
            <person name="Lapidus A."/>
            <person name="Barry K."/>
            <person name="Detter J.C."/>
            <person name="Glavina del Rio T."/>
            <person name="Hammon N."/>
            <person name="Israni S."/>
            <person name="Dalin E."/>
            <person name="Tice H."/>
            <person name="Pitluck S."/>
            <person name="Sims D."/>
            <person name="Brettin T."/>
            <person name="Bruce D."/>
            <person name="Han C."/>
            <person name="Schmutz J."/>
            <person name="Larimer F."/>
            <person name="Land M."/>
            <person name="Hauser L."/>
            <person name="Kyrpides N."/>
            <person name="Kim E."/>
            <person name="Magnuson T."/>
            <person name="Richardson P."/>
        </authorList>
    </citation>
    <scope>NUCLEOTIDE SEQUENCE [LARGE SCALE GENOMIC DNA]</scope>
    <source>
        <strain evidence="6 7">JF-5</strain>
    </source>
</reference>
<evidence type="ECO:0000256" key="4">
    <source>
        <dbReference type="ARBA" id="ARBA00022729"/>
    </source>
</evidence>
<sequence length="449" mass="49831">MQRVLKYALAGATSALVGLGASAPTAHAWTLAQAAAPYKGMTVTVVGLDRPSYKAAEKLTPEFEKETGIHVKWVNYPYENTLKAETLNFVSHSRQFDAILTDVVWPVDFTRAHWVVPVDHFLADKAIADPDIDIGDFFPVWRHAFTVGGKLIGLPFDSYAGLLYYNKKILKEHGFSGPPTTWTQLLNDYAAKLYDPSKNLYGYALQSARGETQTADSFTRFLWPWGGRYFDAKAKKMTLDSKAAIAGETFRQELVKYMPKGIIADDHSQVVQLMGQGQLAMITEWSAFYPTLKASSIGNDLGVTVEPKGPNGRYSAFGGFAYMVSAQVPAKEQNATWLFIQWLTSKAMAQPLIENGAVVARKSADTDPALDAKYPYLKPMVETWENGSVPDWRPQIACYPYFSELVSDYGSEIEAGKYPVAKGLKLLNAKLQHYMNSTGCWNSVNLPKR</sequence>
<accession>A5FZ31</accession>
<dbReference type="RefSeq" id="WP_007421923.1">
    <property type="nucleotide sequence ID" value="NC_009484.1"/>
</dbReference>
<organism evidence="6 7">
    <name type="scientific">Acidiphilium cryptum (strain JF-5)</name>
    <dbReference type="NCBI Taxonomy" id="349163"/>
    <lineage>
        <taxon>Bacteria</taxon>
        <taxon>Pseudomonadati</taxon>
        <taxon>Pseudomonadota</taxon>
        <taxon>Alphaproteobacteria</taxon>
        <taxon>Acetobacterales</taxon>
        <taxon>Acidocellaceae</taxon>
        <taxon>Acidiphilium</taxon>
    </lineage>
</organism>